<evidence type="ECO:0000256" key="5">
    <source>
        <dbReference type="ARBA" id="ARBA00022725"/>
    </source>
</evidence>
<keyword evidence="2" id="KW-1003">Cell membrane</keyword>
<keyword evidence="3" id="KW-0716">Sensory transduction</keyword>
<keyword evidence="9" id="KW-0807">Transducer</keyword>
<dbReference type="InParanoid" id="E2BEM5"/>
<evidence type="ECO:0000256" key="8">
    <source>
        <dbReference type="ARBA" id="ARBA00023170"/>
    </source>
</evidence>
<evidence type="ECO:0000313" key="12">
    <source>
        <dbReference type="Proteomes" id="UP000008237"/>
    </source>
</evidence>
<dbReference type="GO" id="GO:0005886">
    <property type="term" value="C:plasma membrane"/>
    <property type="evidence" value="ECO:0007669"/>
    <property type="project" value="UniProtKB-SubCell"/>
</dbReference>
<evidence type="ECO:0000256" key="6">
    <source>
        <dbReference type="ARBA" id="ARBA00022989"/>
    </source>
</evidence>
<dbReference type="GO" id="GO:0004984">
    <property type="term" value="F:olfactory receptor activity"/>
    <property type="evidence" value="ECO:0007669"/>
    <property type="project" value="InterPro"/>
</dbReference>
<keyword evidence="7 10" id="KW-0472">Membrane</keyword>
<evidence type="ECO:0000256" key="1">
    <source>
        <dbReference type="ARBA" id="ARBA00004651"/>
    </source>
</evidence>
<feature type="non-terminal residue" evidence="11">
    <location>
        <position position="173"/>
    </location>
</feature>
<evidence type="ECO:0000256" key="7">
    <source>
        <dbReference type="ARBA" id="ARBA00023136"/>
    </source>
</evidence>
<evidence type="ECO:0000256" key="10">
    <source>
        <dbReference type="SAM" id="Phobius"/>
    </source>
</evidence>
<keyword evidence="8" id="KW-0675">Receptor</keyword>
<dbReference type="GO" id="GO:0007165">
    <property type="term" value="P:signal transduction"/>
    <property type="evidence" value="ECO:0007669"/>
    <property type="project" value="UniProtKB-KW"/>
</dbReference>
<dbReference type="Proteomes" id="UP000008237">
    <property type="component" value="Unassembled WGS sequence"/>
</dbReference>
<dbReference type="Pfam" id="PF02949">
    <property type="entry name" value="7tm_6"/>
    <property type="match status" value="1"/>
</dbReference>
<evidence type="ECO:0000256" key="9">
    <source>
        <dbReference type="ARBA" id="ARBA00023224"/>
    </source>
</evidence>
<dbReference type="PANTHER" id="PTHR21137">
    <property type="entry name" value="ODORANT RECEPTOR"/>
    <property type="match status" value="1"/>
</dbReference>
<gene>
    <name evidence="11" type="ORF">EAI_12511</name>
</gene>
<dbReference type="InterPro" id="IPR004117">
    <property type="entry name" value="7tm6_olfct_rcpt"/>
</dbReference>
<evidence type="ECO:0000256" key="3">
    <source>
        <dbReference type="ARBA" id="ARBA00022606"/>
    </source>
</evidence>
<dbReference type="GO" id="GO:0005549">
    <property type="term" value="F:odorant binding"/>
    <property type="evidence" value="ECO:0007669"/>
    <property type="project" value="InterPro"/>
</dbReference>
<comment type="subcellular location">
    <subcellularLocation>
        <location evidence="1">Cell membrane</location>
        <topology evidence="1">Multi-pass membrane protein</topology>
    </subcellularLocation>
</comment>
<keyword evidence="6 10" id="KW-1133">Transmembrane helix</keyword>
<feature type="transmembrane region" description="Helical" evidence="10">
    <location>
        <begin position="153"/>
        <end position="172"/>
    </location>
</feature>
<evidence type="ECO:0000313" key="11">
    <source>
        <dbReference type="EMBL" id="EFN85859.1"/>
    </source>
</evidence>
<feature type="transmembrane region" description="Helical" evidence="10">
    <location>
        <begin position="34"/>
        <end position="58"/>
    </location>
</feature>
<evidence type="ECO:0000256" key="2">
    <source>
        <dbReference type="ARBA" id="ARBA00022475"/>
    </source>
</evidence>
<proteinExistence type="predicted"/>
<dbReference type="AlphaFoldDB" id="E2BEM5"/>
<sequence>YNRFQSITFEMENFYKLIKPHEETILQKYINKCVIFYGGSIIGIYLISIIIISGPVTLNQPFPIMAEYPFDVFHQPMRTIAYIHQSICILQASAHICINTYTTLLLWFSSARLELLTDNLHAIRNIYDLTKCVQEHQKLLKYAEQVIRAIRPFAFIVMCFSTLGLIIVGLIFV</sequence>
<organism evidence="12">
    <name type="scientific">Harpegnathos saltator</name>
    <name type="common">Jerdon's jumping ant</name>
    <dbReference type="NCBI Taxonomy" id="610380"/>
    <lineage>
        <taxon>Eukaryota</taxon>
        <taxon>Metazoa</taxon>
        <taxon>Ecdysozoa</taxon>
        <taxon>Arthropoda</taxon>
        <taxon>Hexapoda</taxon>
        <taxon>Insecta</taxon>
        <taxon>Pterygota</taxon>
        <taxon>Neoptera</taxon>
        <taxon>Endopterygota</taxon>
        <taxon>Hymenoptera</taxon>
        <taxon>Apocrita</taxon>
        <taxon>Aculeata</taxon>
        <taxon>Formicoidea</taxon>
        <taxon>Formicidae</taxon>
        <taxon>Ponerinae</taxon>
        <taxon>Ponerini</taxon>
        <taxon>Harpegnathos</taxon>
    </lineage>
</organism>
<name>E2BEM5_HARSA</name>
<protein>
    <submittedName>
        <fullName evidence="11">Uncharacterized protein</fullName>
    </submittedName>
</protein>
<keyword evidence="4 10" id="KW-0812">Transmembrane</keyword>
<accession>E2BEM5</accession>
<dbReference type="OMA" id="CINIFMA"/>
<evidence type="ECO:0000256" key="4">
    <source>
        <dbReference type="ARBA" id="ARBA00022692"/>
    </source>
</evidence>
<dbReference type="PANTHER" id="PTHR21137:SF35">
    <property type="entry name" value="ODORANT RECEPTOR 19A-RELATED"/>
    <property type="match status" value="1"/>
</dbReference>
<feature type="non-terminal residue" evidence="11">
    <location>
        <position position="1"/>
    </location>
</feature>
<keyword evidence="12" id="KW-1185">Reference proteome</keyword>
<reference evidence="11 12" key="1">
    <citation type="journal article" date="2010" name="Science">
        <title>Genomic comparison of the ants Camponotus floridanus and Harpegnathos saltator.</title>
        <authorList>
            <person name="Bonasio R."/>
            <person name="Zhang G."/>
            <person name="Ye C."/>
            <person name="Mutti N.S."/>
            <person name="Fang X."/>
            <person name="Qin N."/>
            <person name="Donahue G."/>
            <person name="Yang P."/>
            <person name="Li Q."/>
            <person name="Li C."/>
            <person name="Zhang P."/>
            <person name="Huang Z."/>
            <person name="Berger S.L."/>
            <person name="Reinberg D."/>
            <person name="Wang J."/>
            <person name="Liebig J."/>
        </authorList>
    </citation>
    <scope>NUCLEOTIDE SEQUENCE [LARGE SCALE GENOMIC DNA]</scope>
    <source>
        <strain evidence="11 12">R22 G/1</strain>
    </source>
</reference>
<dbReference type="OrthoDB" id="8185860at2759"/>
<keyword evidence="5" id="KW-0552">Olfaction</keyword>
<dbReference type="EMBL" id="GL447829">
    <property type="protein sequence ID" value="EFN85859.1"/>
    <property type="molecule type" value="Genomic_DNA"/>
</dbReference>